<feature type="compositionally biased region" description="Basic residues" evidence="1">
    <location>
        <begin position="391"/>
        <end position="404"/>
    </location>
</feature>
<name>A0A7G2DV13_ARATH</name>
<sequence>MSSAMDKAMLAMSLQEEEEDQPFDMPDLPEFSSCERNALSLVGRLLNPDCQEMKRLIRDMPRKWQKEGRVKGIALTREKFQFIFENAHDLKDVLGKGAQIFDEWSIAIDRWYENPPENYLQLIPIWVQIWNLPINNFTVPAIKSLGNLIGQVMEVAFDPERSQLQATVVRFQYEKIQKRCYECQRLTHEKDVCPVLVKKRQDDARARRLGKLVEKPKKALVLKESDPLFGVLREDQVGLDSLTGRPRIVPEVLEGMRQYLMVANGEDLRLKVDRVKKSVGEVEKDPVAQSSILRLESPPIIHREVNKDKGNVLSYESESSAVNEGLSAGLSLNSRSAAQVDTDRSWLVESSVHVGSSELVNFLGLSQPFQCQPSVFRTGFSEAGPSESNTKKNKTRKRPSKNTRKFKLLTPLPDGACDMVEMASHGNKFTWAGRRYDIWVQSRLDRAFGNKDWFSQFPTSNQTFMDWRGSDHRPVMIKLIESQDTYRGQFRFDKRLLNKPNVLEAISLAWSNGPVTRVSSVSDSLRACRKSLSQWKKVNNLNSKDKISQIEHALEVEQSSSFPRLQVLLETLAAYGAAFGQVVNPSKSSISFGVKVDEVTKKLIQDKLGIFKEGGAGTYLGLPECLSGSKIDLLNYLKDRLKLKLSGWFTKNLSQGGKEVLLKVVALAMPVFSMYFPLCDFLEAGLGSRPSFAWRSILHGRELLKKGLLKRVGNGNSIRVWMDPWIEDGAVRMPWIMNPIINIELRVKDLIDFRNRDCDIHKLEEHFFPGDILKIRKKKPLVSQEDFLVWRHNKSGDFSVKSAYWLACQIQNSKVRRDASNFPSINTLKDQAWKLQTDPKIKVFLWKALSGALPVADRNQFLASDTISKIDDDVQEWFAAQVSETIHGSVGENTSSPVVELGRTVTPSATCPNVWKPPPSSWFKCNVGCAWSAGNSLLGCSWVLRDERGVVLLHSRNAIPNIRDKDSASFQAAFWSLESLLSLDITKVILETEDASLVGCVLRPKAWPSFKGEALELLGLLERFQSWKFDKVGYQANRGARLIAQSVSKGYRIRSYIASSHPSWLNDVFANERVLSSI</sequence>
<feature type="domain" description="DUF4283" evidence="3">
    <location>
        <begin position="34"/>
        <end position="113"/>
    </location>
</feature>
<dbReference type="InterPro" id="IPR036691">
    <property type="entry name" value="Endo/exonu/phosph_ase_sf"/>
</dbReference>
<dbReference type="InterPro" id="IPR002156">
    <property type="entry name" value="RNaseH_domain"/>
</dbReference>
<dbReference type="Pfam" id="PF13456">
    <property type="entry name" value="RVT_3"/>
    <property type="match status" value="1"/>
</dbReference>
<dbReference type="PANTHER" id="PTHR31286">
    <property type="entry name" value="GLYCINE-RICH CELL WALL STRUCTURAL PROTEIN 1.8-LIKE"/>
    <property type="match status" value="1"/>
</dbReference>
<dbReference type="EMBL" id="LR881466">
    <property type="protein sequence ID" value="CAD5314508.1"/>
    <property type="molecule type" value="Genomic_DNA"/>
</dbReference>
<dbReference type="InterPro" id="IPR040256">
    <property type="entry name" value="At4g02000-like"/>
</dbReference>
<dbReference type="GO" id="GO:0003676">
    <property type="term" value="F:nucleic acid binding"/>
    <property type="evidence" value="ECO:0007669"/>
    <property type="project" value="InterPro"/>
</dbReference>
<dbReference type="AlphaFoldDB" id="A0A7G2DV13"/>
<gene>
    <name evidence="4" type="ORF">AT9943_LOCUS2941</name>
</gene>
<evidence type="ECO:0000256" key="1">
    <source>
        <dbReference type="SAM" id="MobiDB-lite"/>
    </source>
</evidence>
<evidence type="ECO:0000259" key="2">
    <source>
        <dbReference type="Pfam" id="PF13456"/>
    </source>
</evidence>
<dbReference type="GO" id="GO:0004523">
    <property type="term" value="F:RNA-DNA hybrid ribonuclease activity"/>
    <property type="evidence" value="ECO:0007669"/>
    <property type="project" value="InterPro"/>
</dbReference>
<evidence type="ECO:0000259" key="3">
    <source>
        <dbReference type="Pfam" id="PF14111"/>
    </source>
</evidence>
<dbReference type="Pfam" id="PF14111">
    <property type="entry name" value="DUF4283"/>
    <property type="match status" value="1"/>
</dbReference>
<evidence type="ECO:0000313" key="4">
    <source>
        <dbReference type="EMBL" id="CAD5314508.1"/>
    </source>
</evidence>
<dbReference type="InterPro" id="IPR025558">
    <property type="entry name" value="DUF4283"/>
</dbReference>
<dbReference type="SUPFAM" id="SSF56219">
    <property type="entry name" value="DNase I-like"/>
    <property type="match status" value="1"/>
</dbReference>
<dbReference type="Proteomes" id="UP000516314">
    <property type="component" value="Chromosome 1"/>
</dbReference>
<dbReference type="PANTHER" id="PTHR31286:SF178">
    <property type="entry name" value="DUF4283 DOMAIN-CONTAINING PROTEIN"/>
    <property type="match status" value="1"/>
</dbReference>
<feature type="region of interest" description="Disordered" evidence="1">
    <location>
        <begin position="380"/>
        <end position="404"/>
    </location>
</feature>
<reference evidence="4 5" key="1">
    <citation type="submission" date="2020-09" db="EMBL/GenBank/DDBJ databases">
        <authorList>
            <person name="Ashkenazy H."/>
        </authorList>
    </citation>
    <scope>NUCLEOTIDE SEQUENCE [LARGE SCALE GENOMIC DNA]</scope>
    <source>
        <strain evidence="5">cv. Cdm-0</strain>
    </source>
</reference>
<organism evidence="4 5">
    <name type="scientific">Arabidopsis thaliana</name>
    <name type="common">Mouse-ear cress</name>
    <dbReference type="NCBI Taxonomy" id="3702"/>
    <lineage>
        <taxon>Eukaryota</taxon>
        <taxon>Viridiplantae</taxon>
        <taxon>Streptophyta</taxon>
        <taxon>Embryophyta</taxon>
        <taxon>Tracheophyta</taxon>
        <taxon>Spermatophyta</taxon>
        <taxon>Magnoliopsida</taxon>
        <taxon>eudicotyledons</taxon>
        <taxon>Gunneridae</taxon>
        <taxon>Pentapetalae</taxon>
        <taxon>rosids</taxon>
        <taxon>malvids</taxon>
        <taxon>Brassicales</taxon>
        <taxon>Brassicaceae</taxon>
        <taxon>Camelineae</taxon>
        <taxon>Arabidopsis</taxon>
    </lineage>
</organism>
<evidence type="ECO:0000313" key="5">
    <source>
        <dbReference type="Proteomes" id="UP000516314"/>
    </source>
</evidence>
<proteinExistence type="predicted"/>
<feature type="domain" description="RNase H type-1" evidence="2">
    <location>
        <begin position="930"/>
        <end position="1046"/>
    </location>
</feature>
<dbReference type="Gene3D" id="3.60.10.10">
    <property type="entry name" value="Endonuclease/exonuclease/phosphatase"/>
    <property type="match status" value="1"/>
</dbReference>
<accession>A0A7G2DV13</accession>
<protein>
    <submittedName>
        <fullName evidence="4">(thale cress) hypothetical protein</fullName>
    </submittedName>
</protein>